<keyword evidence="4" id="KW-0418">Kinase</keyword>
<comment type="catalytic activity">
    <reaction evidence="6">
        <text>L-threonyl-[protein] + ATP = O-phospho-L-threonyl-[protein] + ADP + H(+)</text>
        <dbReference type="Rhea" id="RHEA:46608"/>
        <dbReference type="Rhea" id="RHEA-COMP:11060"/>
        <dbReference type="Rhea" id="RHEA-COMP:11605"/>
        <dbReference type="ChEBI" id="CHEBI:15378"/>
        <dbReference type="ChEBI" id="CHEBI:30013"/>
        <dbReference type="ChEBI" id="CHEBI:30616"/>
        <dbReference type="ChEBI" id="CHEBI:61977"/>
        <dbReference type="ChEBI" id="CHEBI:456216"/>
        <dbReference type="EC" id="2.7.11.1"/>
    </reaction>
</comment>
<dbReference type="Gene3D" id="3.30.200.20">
    <property type="entry name" value="Phosphorylase Kinase, domain 1"/>
    <property type="match status" value="1"/>
</dbReference>
<dbReference type="GO" id="GO:0004674">
    <property type="term" value="F:protein serine/threonine kinase activity"/>
    <property type="evidence" value="ECO:0007669"/>
    <property type="project" value="UniProtKB-KW"/>
</dbReference>
<dbReference type="GO" id="GO:0005524">
    <property type="term" value="F:ATP binding"/>
    <property type="evidence" value="ECO:0007669"/>
    <property type="project" value="UniProtKB-UniRule"/>
</dbReference>
<feature type="region of interest" description="Disordered" evidence="9">
    <location>
        <begin position="405"/>
        <end position="430"/>
    </location>
</feature>
<evidence type="ECO:0000256" key="2">
    <source>
        <dbReference type="ARBA" id="ARBA00022679"/>
    </source>
</evidence>
<dbReference type="SMART" id="SM00220">
    <property type="entry name" value="S_TKc"/>
    <property type="match status" value="1"/>
</dbReference>
<comment type="catalytic activity">
    <reaction evidence="7">
        <text>L-seryl-[protein] + ATP = O-phospho-L-seryl-[protein] + ADP + H(+)</text>
        <dbReference type="Rhea" id="RHEA:17989"/>
        <dbReference type="Rhea" id="RHEA-COMP:9863"/>
        <dbReference type="Rhea" id="RHEA-COMP:11604"/>
        <dbReference type="ChEBI" id="CHEBI:15378"/>
        <dbReference type="ChEBI" id="CHEBI:29999"/>
        <dbReference type="ChEBI" id="CHEBI:30616"/>
        <dbReference type="ChEBI" id="CHEBI:83421"/>
        <dbReference type="ChEBI" id="CHEBI:456216"/>
        <dbReference type="EC" id="2.7.11.1"/>
    </reaction>
</comment>
<accession>A0A2P6N674</accession>
<dbReference type="InterPro" id="IPR017441">
    <property type="entry name" value="Protein_kinase_ATP_BS"/>
</dbReference>
<dbReference type="Pfam" id="PF07714">
    <property type="entry name" value="PK_Tyr_Ser-Thr"/>
    <property type="match status" value="1"/>
</dbReference>
<dbReference type="InterPro" id="IPR029071">
    <property type="entry name" value="Ubiquitin-like_domsf"/>
</dbReference>
<evidence type="ECO:0000313" key="11">
    <source>
        <dbReference type="EMBL" id="PRP79437.1"/>
    </source>
</evidence>
<evidence type="ECO:0000256" key="1">
    <source>
        <dbReference type="ARBA" id="ARBA00022527"/>
    </source>
</evidence>
<dbReference type="InParanoid" id="A0A2P6N674"/>
<reference evidence="11 12" key="1">
    <citation type="journal article" date="2018" name="Genome Biol. Evol.">
        <title>Multiple Roots of Fruiting Body Formation in Amoebozoa.</title>
        <authorList>
            <person name="Hillmann F."/>
            <person name="Forbes G."/>
            <person name="Novohradska S."/>
            <person name="Ferling I."/>
            <person name="Riege K."/>
            <person name="Groth M."/>
            <person name="Westermann M."/>
            <person name="Marz M."/>
            <person name="Spaller T."/>
            <person name="Winckler T."/>
            <person name="Schaap P."/>
            <person name="Glockner G."/>
        </authorList>
    </citation>
    <scope>NUCLEOTIDE SEQUENCE [LARGE SCALE GENOMIC DNA]</scope>
    <source>
        <strain evidence="11 12">Jena</strain>
    </source>
</reference>
<dbReference type="SUPFAM" id="SSF54236">
    <property type="entry name" value="Ubiquitin-like"/>
    <property type="match status" value="1"/>
</dbReference>
<dbReference type="PROSITE" id="PS50011">
    <property type="entry name" value="PROTEIN_KINASE_DOM"/>
    <property type="match status" value="1"/>
</dbReference>
<protein>
    <recommendedName>
        <fullName evidence="10">Protein kinase domain-containing protein</fullName>
    </recommendedName>
</protein>
<dbReference type="InterPro" id="IPR000719">
    <property type="entry name" value="Prot_kinase_dom"/>
</dbReference>
<keyword evidence="2" id="KW-0808">Transferase</keyword>
<sequence>MASALLRRIDLSVSHVSSHLQNTYLNLTGGRWVQRMSDVHLIVEVEDSLSVPGATVAEKCHPDMTMEELVNVVAKKLNIDEVESTLFPMSAPDSNSQTTDYGLSKWRQSDKYGVRKHTREMSSHWTIKEQKLKPGTILTFGRLPKNGILLTILYQDGLDEIKPRDTIVDRFSMTDTVADITEKIFHRMRDIGRITDGDVKDCSLLFFNRNKNHTSMDKVKLICEYTIQHRTPVIFRKRKREEVMIQVEIEQYEELSCARTVTTMCDVHCTISEVVDLVCKKNNVLIENSSDFYMCLSDRTKLRDTDTLSSHRLERGERLLLVQREDIQVNELSRSNAVILCERSSGPDMSDFYSEDSDRMYRGLEIENDLQRRICQILGTNVVEREEERSISDSSYTHRRALSHGLKAPPSTFREKNVEGEEKEEELSKERNYTFKCSPEQTDRITKLTSGGTMRALSATQFDTSWRLKGKEKEIIREEFTFSVENENEAKISTEPSPRMISAEVPKEAAPRRKRVNRPGALPPRKKEDDDLMMVCVFISPQRYYSIAVNQECTVRDVITAVKSRVKSVHPLHLMQMSLDTSEERILQEGENVKEIRDNWQGTKRFRFILQRSHSGEKRDTADWLKGSADSLGRSIHKRREEEDNAIIVGSSSLGTERGSSASKVWIAEGRLTREKKIGQGSFAKVYKGKLYGRDVAIKTLTGRIVKSNIDAFKTEMSVLMQGRVYTEAECVLGWLEENIWCISWVLLYTYCPNGSLHDMLRKSDETIDLQCALSWMSQAIKGIEILHKLEPPLVHRDIKSGNLLLDSQRNIKVCDFGLARVKSTMNAQTLAEVRGTMAFCPPEIYSGTPYSTKSDVYSIGMVFWEVVTRACVGSYVAPFSEYERVQFDFQILALSHEEGLRPSIHPLCPQDIKKVIESCWSSKVEERPDCERLTKILIEMEYFTETL</sequence>
<comment type="caution">
    <text evidence="11">The sequence shown here is derived from an EMBL/GenBank/DDBJ whole genome shotgun (WGS) entry which is preliminary data.</text>
</comment>
<keyword evidence="3 8" id="KW-0547">Nucleotide-binding</keyword>
<feature type="domain" description="Protein kinase" evidence="10">
    <location>
        <begin position="672"/>
        <end position="944"/>
    </location>
</feature>
<dbReference type="InterPro" id="IPR051681">
    <property type="entry name" value="Ser/Thr_Kinases-Pseudokinases"/>
</dbReference>
<feature type="region of interest" description="Disordered" evidence="9">
    <location>
        <begin position="488"/>
        <end position="526"/>
    </location>
</feature>
<dbReference type="SUPFAM" id="SSF56112">
    <property type="entry name" value="Protein kinase-like (PK-like)"/>
    <property type="match status" value="1"/>
</dbReference>
<organism evidence="11 12">
    <name type="scientific">Planoprotostelium fungivorum</name>
    <dbReference type="NCBI Taxonomy" id="1890364"/>
    <lineage>
        <taxon>Eukaryota</taxon>
        <taxon>Amoebozoa</taxon>
        <taxon>Evosea</taxon>
        <taxon>Variosea</taxon>
        <taxon>Cavosteliida</taxon>
        <taxon>Cavosteliaceae</taxon>
        <taxon>Planoprotostelium</taxon>
    </lineage>
</organism>
<dbReference type="PANTHER" id="PTHR44329:SF288">
    <property type="entry name" value="MITOGEN-ACTIVATED PROTEIN KINASE KINASE KINASE 20"/>
    <property type="match status" value="1"/>
</dbReference>
<dbReference type="InterPro" id="IPR008271">
    <property type="entry name" value="Ser/Thr_kinase_AS"/>
</dbReference>
<evidence type="ECO:0000256" key="4">
    <source>
        <dbReference type="ARBA" id="ARBA00022777"/>
    </source>
</evidence>
<dbReference type="EMBL" id="MDYQ01000184">
    <property type="protein sequence ID" value="PRP79437.1"/>
    <property type="molecule type" value="Genomic_DNA"/>
</dbReference>
<evidence type="ECO:0000256" key="7">
    <source>
        <dbReference type="ARBA" id="ARBA00048679"/>
    </source>
</evidence>
<dbReference type="Gene3D" id="1.10.510.10">
    <property type="entry name" value="Transferase(Phosphotransferase) domain 1"/>
    <property type="match status" value="1"/>
</dbReference>
<dbReference type="PANTHER" id="PTHR44329">
    <property type="entry name" value="SERINE/THREONINE-PROTEIN KINASE TNNI3K-RELATED"/>
    <property type="match status" value="1"/>
</dbReference>
<evidence type="ECO:0000256" key="3">
    <source>
        <dbReference type="ARBA" id="ARBA00022741"/>
    </source>
</evidence>
<dbReference type="InterPro" id="IPR011009">
    <property type="entry name" value="Kinase-like_dom_sf"/>
</dbReference>
<evidence type="ECO:0000256" key="5">
    <source>
        <dbReference type="ARBA" id="ARBA00022840"/>
    </source>
</evidence>
<dbReference type="STRING" id="1890364.A0A2P6N674"/>
<dbReference type="Proteomes" id="UP000241769">
    <property type="component" value="Unassembled WGS sequence"/>
</dbReference>
<gene>
    <name evidence="11" type="ORF">PROFUN_08198</name>
</gene>
<dbReference type="AlphaFoldDB" id="A0A2P6N674"/>
<dbReference type="InterPro" id="IPR001245">
    <property type="entry name" value="Ser-Thr/Tyr_kinase_cat_dom"/>
</dbReference>
<keyword evidence="1" id="KW-0723">Serine/threonine-protein kinase</keyword>
<keyword evidence="5 8" id="KW-0067">ATP-binding</keyword>
<feature type="compositionally biased region" description="Basic and acidic residues" evidence="9">
    <location>
        <begin position="413"/>
        <end position="430"/>
    </location>
</feature>
<dbReference type="Gene3D" id="3.10.20.90">
    <property type="entry name" value="Phosphatidylinositol 3-kinase Catalytic Subunit, Chain A, domain 1"/>
    <property type="match status" value="1"/>
</dbReference>
<evidence type="ECO:0000256" key="9">
    <source>
        <dbReference type="SAM" id="MobiDB-lite"/>
    </source>
</evidence>
<dbReference type="PROSITE" id="PS00108">
    <property type="entry name" value="PROTEIN_KINASE_ST"/>
    <property type="match status" value="1"/>
</dbReference>
<feature type="binding site" evidence="8">
    <location>
        <position position="707"/>
    </location>
    <ligand>
        <name>ATP</name>
        <dbReference type="ChEBI" id="CHEBI:30616"/>
    </ligand>
</feature>
<proteinExistence type="predicted"/>
<evidence type="ECO:0000256" key="6">
    <source>
        <dbReference type="ARBA" id="ARBA00047899"/>
    </source>
</evidence>
<dbReference type="OrthoDB" id="4062651at2759"/>
<dbReference type="PROSITE" id="PS00107">
    <property type="entry name" value="PROTEIN_KINASE_ATP"/>
    <property type="match status" value="1"/>
</dbReference>
<evidence type="ECO:0000256" key="8">
    <source>
        <dbReference type="PROSITE-ProRule" id="PRU10141"/>
    </source>
</evidence>
<name>A0A2P6N674_9EUKA</name>
<keyword evidence="12" id="KW-1185">Reference proteome</keyword>
<evidence type="ECO:0000313" key="12">
    <source>
        <dbReference type="Proteomes" id="UP000241769"/>
    </source>
</evidence>
<evidence type="ECO:0000259" key="10">
    <source>
        <dbReference type="PROSITE" id="PS50011"/>
    </source>
</evidence>